<comment type="caution">
    <text evidence="2">The sequence shown here is derived from an EMBL/GenBank/DDBJ whole genome shotgun (WGS) entry which is preliminary data.</text>
</comment>
<name>A0ABQ8JDR0_DERPT</name>
<evidence type="ECO:0000313" key="3">
    <source>
        <dbReference type="Proteomes" id="UP000887458"/>
    </source>
</evidence>
<proteinExistence type="predicted"/>
<dbReference type="EMBL" id="NJHN03000047">
    <property type="protein sequence ID" value="KAH9420743.1"/>
    <property type="molecule type" value="Genomic_DNA"/>
</dbReference>
<keyword evidence="1" id="KW-0812">Transmembrane</keyword>
<dbReference type="Proteomes" id="UP000887458">
    <property type="component" value="Unassembled WGS sequence"/>
</dbReference>
<keyword evidence="1" id="KW-1133">Transmembrane helix</keyword>
<sequence>MAFLSELKITILGLDVNYNFEILFSIFLAQMDVGQLFKDKYYKIYFIQILSVMIFQSNLPTNIIYTKSSYSHNK</sequence>
<gene>
    <name evidence="2" type="ORF">DERP_001174</name>
</gene>
<organism evidence="2 3">
    <name type="scientific">Dermatophagoides pteronyssinus</name>
    <name type="common">European house dust mite</name>
    <dbReference type="NCBI Taxonomy" id="6956"/>
    <lineage>
        <taxon>Eukaryota</taxon>
        <taxon>Metazoa</taxon>
        <taxon>Ecdysozoa</taxon>
        <taxon>Arthropoda</taxon>
        <taxon>Chelicerata</taxon>
        <taxon>Arachnida</taxon>
        <taxon>Acari</taxon>
        <taxon>Acariformes</taxon>
        <taxon>Sarcoptiformes</taxon>
        <taxon>Astigmata</taxon>
        <taxon>Psoroptidia</taxon>
        <taxon>Analgoidea</taxon>
        <taxon>Pyroglyphidae</taxon>
        <taxon>Dermatophagoidinae</taxon>
        <taxon>Dermatophagoides</taxon>
    </lineage>
</organism>
<evidence type="ECO:0000313" key="2">
    <source>
        <dbReference type="EMBL" id="KAH9420743.1"/>
    </source>
</evidence>
<keyword evidence="3" id="KW-1185">Reference proteome</keyword>
<accession>A0ABQ8JDR0</accession>
<reference evidence="2 3" key="1">
    <citation type="journal article" date="2018" name="J. Allergy Clin. Immunol.">
        <title>High-quality assembly of Dermatophagoides pteronyssinus genome and transcriptome reveals a wide range of novel allergens.</title>
        <authorList>
            <person name="Liu X.Y."/>
            <person name="Yang K.Y."/>
            <person name="Wang M.Q."/>
            <person name="Kwok J.S."/>
            <person name="Zeng X."/>
            <person name="Yang Z."/>
            <person name="Xiao X.J."/>
            <person name="Lau C.P."/>
            <person name="Li Y."/>
            <person name="Huang Z.M."/>
            <person name="Ba J.G."/>
            <person name="Yim A.K."/>
            <person name="Ouyang C.Y."/>
            <person name="Ngai S.M."/>
            <person name="Chan T.F."/>
            <person name="Leung E.L."/>
            <person name="Liu L."/>
            <person name="Liu Z.G."/>
            <person name="Tsui S.K."/>
        </authorList>
    </citation>
    <scope>NUCLEOTIDE SEQUENCE [LARGE SCALE GENOMIC DNA]</scope>
    <source>
        <strain evidence="2">Derp</strain>
    </source>
</reference>
<feature type="transmembrane region" description="Helical" evidence="1">
    <location>
        <begin position="44"/>
        <end position="65"/>
    </location>
</feature>
<keyword evidence="1" id="KW-0472">Membrane</keyword>
<reference evidence="2 3" key="2">
    <citation type="journal article" date="2022" name="Mol. Biol. Evol.">
        <title>Comparative Genomics Reveals Insights into the Divergent Evolution of Astigmatic Mites and Household Pest Adaptations.</title>
        <authorList>
            <person name="Xiong Q."/>
            <person name="Wan A.T."/>
            <person name="Liu X."/>
            <person name="Fung C.S."/>
            <person name="Xiao X."/>
            <person name="Malainual N."/>
            <person name="Hou J."/>
            <person name="Wang L."/>
            <person name="Wang M."/>
            <person name="Yang K.Y."/>
            <person name="Cui Y."/>
            <person name="Leung E.L."/>
            <person name="Nong W."/>
            <person name="Shin S.K."/>
            <person name="Au S.W."/>
            <person name="Jeong K.Y."/>
            <person name="Chew F.T."/>
            <person name="Hui J.H."/>
            <person name="Leung T.F."/>
            <person name="Tungtrongchitr A."/>
            <person name="Zhong N."/>
            <person name="Liu Z."/>
            <person name="Tsui S.K."/>
        </authorList>
    </citation>
    <scope>NUCLEOTIDE SEQUENCE [LARGE SCALE GENOMIC DNA]</scope>
    <source>
        <strain evidence="2">Derp</strain>
    </source>
</reference>
<protein>
    <submittedName>
        <fullName evidence="2">Uncharacterized protein</fullName>
    </submittedName>
</protein>
<evidence type="ECO:0000256" key="1">
    <source>
        <dbReference type="SAM" id="Phobius"/>
    </source>
</evidence>